<evidence type="ECO:0000256" key="4">
    <source>
        <dbReference type="SAM" id="SignalP"/>
    </source>
</evidence>
<dbReference type="CDD" id="cd00519">
    <property type="entry name" value="Lipase_3"/>
    <property type="match status" value="1"/>
</dbReference>
<proteinExistence type="predicted"/>
<name>A0A1Y1ZN56_9PLEO</name>
<evidence type="ECO:0000259" key="5">
    <source>
        <dbReference type="Pfam" id="PF01764"/>
    </source>
</evidence>
<feature type="chain" id="PRO_5012260035" evidence="4">
    <location>
        <begin position="21"/>
        <end position="396"/>
    </location>
</feature>
<evidence type="ECO:0000313" key="6">
    <source>
        <dbReference type="EMBL" id="ORY11255.1"/>
    </source>
</evidence>
<dbReference type="InterPro" id="IPR051299">
    <property type="entry name" value="AB_hydrolase_lip/est"/>
</dbReference>
<evidence type="ECO:0000256" key="1">
    <source>
        <dbReference type="ARBA" id="ARBA00022729"/>
    </source>
</evidence>
<dbReference type="SUPFAM" id="SSF53474">
    <property type="entry name" value="alpha/beta-Hydrolases"/>
    <property type="match status" value="1"/>
</dbReference>
<feature type="compositionally biased region" description="Acidic residues" evidence="3">
    <location>
        <begin position="143"/>
        <end position="153"/>
    </location>
</feature>
<dbReference type="InterPro" id="IPR029058">
    <property type="entry name" value="AB_hydrolase_fold"/>
</dbReference>
<dbReference type="PANTHER" id="PTHR46640:SF1">
    <property type="entry name" value="FUNGAL LIPASE-LIKE DOMAIN-CONTAINING PROTEIN-RELATED"/>
    <property type="match status" value="1"/>
</dbReference>
<feature type="signal peptide" evidence="4">
    <location>
        <begin position="1"/>
        <end position="20"/>
    </location>
</feature>
<dbReference type="EMBL" id="MCFA01000063">
    <property type="protein sequence ID" value="ORY11255.1"/>
    <property type="molecule type" value="Genomic_DNA"/>
</dbReference>
<dbReference type="OrthoDB" id="438440at2759"/>
<evidence type="ECO:0000256" key="3">
    <source>
        <dbReference type="SAM" id="MobiDB-lite"/>
    </source>
</evidence>
<keyword evidence="1 4" id="KW-0732">Signal</keyword>
<dbReference type="InterPro" id="IPR002921">
    <property type="entry name" value="Fungal_lipase-type"/>
</dbReference>
<keyword evidence="7" id="KW-1185">Reference proteome</keyword>
<sequence length="396" mass="43407">MATYLGRLSFLALLIPLTAGLPSQAQVPLVQHARSNDTSISVELFAELEELARIVDISYCVGTAGLGIQKPFQCVSRCGEFEDFELVTTWNTGPLLSDSCGYIAVSHPPSVPRIVLAFRGTYSIANTIVDLSTVPQEYVPYPGDDDDDTDSSDYVDPRIVDEEPSDDTPPPANPPKCENCTVHTGFYSSWLHTRKAILPDLTGAIEKYPNYTLTLVGHSLGGAVAALAGLDFLARGWDPRVTTFGEPRLGNKQLMGYINDRFNITANNDTNKFRRVTHVSDPVPLLPLEEWGYSMHSEEIFISAPSLPPSVADIKYCEGDEDPHCIAGTAADGSSWGIPARFKLWELFFAHRDYFWRLGLCVPGGDPKDWYRKYPKHGGGDGDGDGAGDIEDVTEL</sequence>
<feature type="compositionally biased region" description="Acidic residues" evidence="3">
    <location>
        <begin position="382"/>
        <end position="396"/>
    </location>
</feature>
<evidence type="ECO:0000313" key="7">
    <source>
        <dbReference type="Proteomes" id="UP000193144"/>
    </source>
</evidence>
<keyword evidence="2 6" id="KW-0378">Hydrolase</keyword>
<organism evidence="6 7">
    <name type="scientific">Clohesyomyces aquaticus</name>
    <dbReference type="NCBI Taxonomy" id="1231657"/>
    <lineage>
        <taxon>Eukaryota</taxon>
        <taxon>Fungi</taxon>
        <taxon>Dikarya</taxon>
        <taxon>Ascomycota</taxon>
        <taxon>Pezizomycotina</taxon>
        <taxon>Dothideomycetes</taxon>
        <taxon>Pleosporomycetidae</taxon>
        <taxon>Pleosporales</taxon>
        <taxon>Lindgomycetaceae</taxon>
        <taxon>Clohesyomyces</taxon>
    </lineage>
</organism>
<protein>
    <submittedName>
        <fullName evidence="6">Alpha/Beta hydrolase protein</fullName>
    </submittedName>
</protein>
<gene>
    <name evidence="6" type="ORF">BCR34DRAFT_588070</name>
</gene>
<dbReference type="Pfam" id="PF01764">
    <property type="entry name" value="Lipase_3"/>
    <property type="match status" value="1"/>
</dbReference>
<feature type="region of interest" description="Disordered" evidence="3">
    <location>
        <begin position="377"/>
        <end position="396"/>
    </location>
</feature>
<feature type="domain" description="Fungal lipase-type" evidence="5">
    <location>
        <begin position="115"/>
        <end position="289"/>
    </location>
</feature>
<comment type="caution">
    <text evidence="6">The sequence shown here is derived from an EMBL/GenBank/DDBJ whole genome shotgun (WGS) entry which is preliminary data.</text>
</comment>
<accession>A0A1Y1ZN56</accession>
<evidence type="ECO:0000256" key="2">
    <source>
        <dbReference type="ARBA" id="ARBA00022801"/>
    </source>
</evidence>
<reference evidence="6 7" key="1">
    <citation type="submission" date="2016-07" db="EMBL/GenBank/DDBJ databases">
        <title>Pervasive Adenine N6-methylation of Active Genes in Fungi.</title>
        <authorList>
            <consortium name="DOE Joint Genome Institute"/>
            <person name="Mondo S.J."/>
            <person name="Dannebaum R.O."/>
            <person name="Kuo R.C."/>
            <person name="Labutti K."/>
            <person name="Haridas S."/>
            <person name="Kuo A."/>
            <person name="Salamov A."/>
            <person name="Ahrendt S.R."/>
            <person name="Lipzen A."/>
            <person name="Sullivan W."/>
            <person name="Andreopoulos W.B."/>
            <person name="Clum A."/>
            <person name="Lindquist E."/>
            <person name="Daum C."/>
            <person name="Ramamoorthy G.K."/>
            <person name="Gryganskyi A."/>
            <person name="Culley D."/>
            <person name="Magnuson J.K."/>
            <person name="James T.Y."/>
            <person name="O'Malley M.A."/>
            <person name="Stajich J.E."/>
            <person name="Spatafora J.W."/>
            <person name="Visel A."/>
            <person name="Grigoriev I.V."/>
        </authorList>
    </citation>
    <scope>NUCLEOTIDE SEQUENCE [LARGE SCALE GENOMIC DNA]</scope>
    <source>
        <strain evidence="6 7">CBS 115471</strain>
    </source>
</reference>
<dbReference type="GO" id="GO:0006629">
    <property type="term" value="P:lipid metabolic process"/>
    <property type="evidence" value="ECO:0007669"/>
    <property type="project" value="InterPro"/>
</dbReference>
<dbReference type="Gene3D" id="3.40.50.1820">
    <property type="entry name" value="alpha/beta hydrolase"/>
    <property type="match status" value="1"/>
</dbReference>
<dbReference type="GO" id="GO:0016787">
    <property type="term" value="F:hydrolase activity"/>
    <property type="evidence" value="ECO:0007669"/>
    <property type="project" value="UniProtKB-KW"/>
</dbReference>
<dbReference type="STRING" id="1231657.A0A1Y1ZN56"/>
<dbReference type="AlphaFoldDB" id="A0A1Y1ZN56"/>
<dbReference type="Proteomes" id="UP000193144">
    <property type="component" value="Unassembled WGS sequence"/>
</dbReference>
<dbReference type="PANTHER" id="PTHR46640">
    <property type="entry name" value="TRIACYLGLYCEROL LIPASE, PUTATIVE (AFU_ORTHOLOGUE AFUA_6G06510)-RELATED"/>
    <property type="match status" value="1"/>
</dbReference>
<feature type="region of interest" description="Disordered" evidence="3">
    <location>
        <begin position="139"/>
        <end position="176"/>
    </location>
</feature>